<protein>
    <submittedName>
        <fullName evidence="1">Uncharacterized protein</fullName>
    </submittedName>
</protein>
<organism evidence="1 2">
    <name type="scientific">Mycolicibacterium wolinskyi</name>
    <dbReference type="NCBI Taxonomy" id="59750"/>
    <lineage>
        <taxon>Bacteria</taxon>
        <taxon>Bacillati</taxon>
        <taxon>Actinomycetota</taxon>
        <taxon>Actinomycetes</taxon>
        <taxon>Mycobacteriales</taxon>
        <taxon>Mycobacteriaceae</taxon>
        <taxon>Mycolicibacterium</taxon>
    </lineage>
</organism>
<evidence type="ECO:0000313" key="2">
    <source>
        <dbReference type="Proteomes" id="UP000070612"/>
    </source>
</evidence>
<gene>
    <name evidence="1" type="ORF">AFM11_05495</name>
</gene>
<name>A0A132PT56_9MYCO</name>
<sequence>MFDRGQRVYRDGTGQIIAPLDQVRFERHMQLTSSSPKLVAVTPVGVRVLKRGNPFGGGVGNLDEVLTAVVHGR</sequence>
<proteinExistence type="predicted"/>
<reference evidence="1 2" key="1">
    <citation type="submission" date="2015-07" db="EMBL/GenBank/DDBJ databases">
        <title>A draft genome sequence of Mycobacterium wolinskyi.</title>
        <authorList>
            <person name="de Man T.J."/>
            <person name="Perry K.A."/>
            <person name="Coulliette A.D."/>
            <person name="Jensen B."/>
            <person name="Toney N.C."/>
            <person name="Limbago B.M."/>
            <person name="Noble-Wang J."/>
        </authorList>
    </citation>
    <scope>NUCLEOTIDE SEQUENCE [LARGE SCALE GENOMIC DNA]</scope>
    <source>
        <strain evidence="1 2">CDC_01</strain>
    </source>
</reference>
<keyword evidence="2" id="KW-1185">Reference proteome</keyword>
<dbReference type="PATRIC" id="fig|59750.3.peg.4289"/>
<accession>A0A132PT56</accession>
<dbReference type="EMBL" id="LGTW01000003">
    <property type="protein sequence ID" value="KWX25232.1"/>
    <property type="molecule type" value="Genomic_DNA"/>
</dbReference>
<comment type="caution">
    <text evidence="1">The sequence shown here is derived from an EMBL/GenBank/DDBJ whole genome shotgun (WGS) entry which is preliminary data.</text>
</comment>
<evidence type="ECO:0000313" key="1">
    <source>
        <dbReference type="EMBL" id="KWX25232.1"/>
    </source>
</evidence>
<dbReference type="AlphaFoldDB" id="A0A132PT56"/>
<dbReference type="Proteomes" id="UP000070612">
    <property type="component" value="Unassembled WGS sequence"/>
</dbReference>